<feature type="transmembrane region" description="Helical" evidence="1">
    <location>
        <begin position="9"/>
        <end position="29"/>
    </location>
</feature>
<proteinExistence type="predicted"/>
<evidence type="ECO:0000313" key="3">
    <source>
        <dbReference type="Proteomes" id="UP000472268"/>
    </source>
</evidence>
<accession>A0A673V6L3</accession>
<evidence type="ECO:0000256" key="1">
    <source>
        <dbReference type="SAM" id="Phobius"/>
    </source>
</evidence>
<keyword evidence="1" id="KW-1133">Transmembrane helix</keyword>
<keyword evidence="3" id="KW-1185">Reference proteome</keyword>
<reference evidence="2" key="2">
    <citation type="submission" date="2025-08" db="UniProtKB">
        <authorList>
            <consortium name="Ensembl"/>
        </authorList>
    </citation>
    <scope>IDENTIFICATION</scope>
</reference>
<organism evidence="2 3">
    <name type="scientific">Suricata suricatta</name>
    <name type="common">Meerkat</name>
    <dbReference type="NCBI Taxonomy" id="37032"/>
    <lineage>
        <taxon>Eukaryota</taxon>
        <taxon>Metazoa</taxon>
        <taxon>Chordata</taxon>
        <taxon>Craniata</taxon>
        <taxon>Vertebrata</taxon>
        <taxon>Euteleostomi</taxon>
        <taxon>Mammalia</taxon>
        <taxon>Eutheria</taxon>
        <taxon>Laurasiatheria</taxon>
        <taxon>Carnivora</taxon>
        <taxon>Feliformia</taxon>
        <taxon>Herpestidae</taxon>
        <taxon>Suricata</taxon>
    </lineage>
</organism>
<keyword evidence="1" id="KW-0472">Membrane</keyword>
<dbReference type="Proteomes" id="UP000472268">
    <property type="component" value="Chromosome 17"/>
</dbReference>
<reference evidence="2" key="3">
    <citation type="submission" date="2025-09" db="UniProtKB">
        <authorList>
            <consortium name="Ensembl"/>
        </authorList>
    </citation>
    <scope>IDENTIFICATION</scope>
</reference>
<dbReference type="Ensembl" id="ENSSSUT00005033347.1">
    <property type="protein sequence ID" value="ENSSSUP00005029221.1"/>
    <property type="gene ID" value="ENSSSUG00005018867.1"/>
</dbReference>
<evidence type="ECO:0000313" key="2">
    <source>
        <dbReference type="Ensembl" id="ENSSSUP00005029221.1"/>
    </source>
</evidence>
<dbReference type="AlphaFoldDB" id="A0A673V6L3"/>
<protein>
    <submittedName>
        <fullName evidence="2">Uncharacterized protein</fullName>
    </submittedName>
</protein>
<name>A0A673V6L3_SURSU</name>
<sequence>MRKFAFCKVVLVASLIRVPLEMFLLLYFIECRKCDEKKEQGLSAGDVLDPVQNCTSLHWHQQCRRVPFSPHPRQHL</sequence>
<reference evidence="2 3" key="1">
    <citation type="submission" date="2019-05" db="EMBL/GenBank/DDBJ databases">
        <title>A Chromosome-scale Meerkat (S. suricatta) Genome Assembly.</title>
        <authorList>
            <person name="Dudchenko O."/>
            <person name="Lieberman Aiden E."/>
            <person name="Tung J."/>
            <person name="Barreiro L.B."/>
            <person name="Clutton-Brock T.H."/>
        </authorList>
    </citation>
    <scope>NUCLEOTIDE SEQUENCE [LARGE SCALE GENOMIC DNA]</scope>
</reference>
<keyword evidence="1" id="KW-0812">Transmembrane</keyword>